<evidence type="ECO:0000313" key="3">
    <source>
        <dbReference type="Proteomes" id="UP000178636"/>
    </source>
</evidence>
<accession>A0A1G2DHH3</accession>
<dbReference type="Proteomes" id="UP000178636">
    <property type="component" value="Unassembled WGS sequence"/>
</dbReference>
<dbReference type="STRING" id="1798664.A3C93_04560"/>
<comment type="caution">
    <text evidence="2">The sequence shown here is derived from an EMBL/GenBank/DDBJ whole genome shotgun (WGS) entry which is preliminary data.</text>
</comment>
<evidence type="ECO:0000313" key="2">
    <source>
        <dbReference type="EMBL" id="OGZ13039.1"/>
    </source>
</evidence>
<dbReference type="InterPro" id="IPR029063">
    <property type="entry name" value="SAM-dependent_MTases_sf"/>
</dbReference>
<name>A0A1G2DHH3_9BACT</name>
<sequence>MSQPVYTKLNLGCGEDRKTGYVNLDRSPLVHPDVLHDLNTLPYPFPDGSFELIEAFHVLEHLDRPFDVMRELHRLLKQDGVLHIKVPHFSRGFTHTEHTCGFDVTFPLYFDKNFTKSGYYGVDFRLVSAQLHWLTLAHLLPYMGYGPASVFFLKLVDKVISFFANLSPYVASRVWCFWVGGFAEIEFVFKKSK</sequence>
<dbReference type="SUPFAM" id="SSF53335">
    <property type="entry name" value="S-adenosyl-L-methionine-dependent methyltransferases"/>
    <property type="match status" value="1"/>
</dbReference>
<dbReference type="AlphaFoldDB" id="A0A1G2DHH3"/>
<protein>
    <recommendedName>
        <fullName evidence="1">Methyltransferase type 11 domain-containing protein</fullName>
    </recommendedName>
</protein>
<dbReference type="Pfam" id="PF08241">
    <property type="entry name" value="Methyltransf_11"/>
    <property type="match status" value="1"/>
</dbReference>
<proteinExistence type="predicted"/>
<feature type="domain" description="Methyltransferase type 11" evidence="1">
    <location>
        <begin position="35"/>
        <end position="83"/>
    </location>
</feature>
<dbReference type="EMBL" id="MHLO01000009">
    <property type="protein sequence ID" value="OGZ13039.1"/>
    <property type="molecule type" value="Genomic_DNA"/>
</dbReference>
<dbReference type="InterPro" id="IPR013216">
    <property type="entry name" value="Methyltransf_11"/>
</dbReference>
<reference evidence="2 3" key="1">
    <citation type="journal article" date="2016" name="Nat. Commun.">
        <title>Thousands of microbial genomes shed light on interconnected biogeochemical processes in an aquifer system.</title>
        <authorList>
            <person name="Anantharaman K."/>
            <person name="Brown C.T."/>
            <person name="Hug L.A."/>
            <person name="Sharon I."/>
            <person name="Castelle C.J."/>
            <person name="Probst A.J."/>
            <person name="Thomas B.C."/>
            <person name="Singh A."/>
            <person name="Wilkins M.J."/>
            <person name="Karaoz U."/>
            <person name="Brodie E.L."/>
            <person name="Williams K.H."/>
            <person name="Hubbard S.S."/>
            <person name="Banfield J.F."/>
        </authorList>
    </citation>
    <scope>NUCLEOTIDE SEQUENCE [LARGE SCALE GENOMIC DNA]</scope>
</reference>
<dbReference type="GO" id="GO:0008757">
    <property type="term" value="F:S-adenosylmethionine-dependent methyltransferase activity"/>
    <property type="evidence" value="ECO:0007669"/>
    <property type="project" value="InterPro"/>
</dbReference>
<organism evidence="2 3">
    <name type="scientific">Candidatus Lloydbacteria bacterium RIFCSPHIGHO2_02_FULL_54_17</name>
    <dbReference type="NCBI Taxonomy" id="1798664"/>
    <lineage>
        <taxon>Bacteria</taxon>
        <taxon>Candidatus Lloydiibacteriota</taxon>
    </lineage>
</organism>
<dbReference type="Gene3D" id="3.40.50.150">
    <property type="entry name" value="Vaccinia Virus protein VP39"/>
    <property type="match status" value="1"/>
</dbReference>
<gene>
    <name evidence="2" type="ORF">A3C93_04560</name>
</gene>
<evidence type="ECO:0000259" key="1">
    <source>
        <dbReference type="Pfam" id="PF08241"/>
    </source>
</evidence>